<evidence type="ECO:0000259" key="2">
    <source>
        <dbReference type="Pfam" id="PF23309"/>
    </source>
</evidence>
<keyword evidence="1" id="KW-0732">Signal</keyword>
<dbReference type="OrthoDB" id="5830452at2759"/>
<evidence type="ECO:0000313" key="3">
    <source>
        <dbReference type="EMBL" id="VDL95166.1"/>
    </source>
</evidence>
<reference evidence="3 4" key="2">
    <citation type="submission" date="2018-11" db="EMBL/GenBank/DDBJ databases">
        <authorList>
            <consortium name="Pathogen Informatics"/>
        </authorList>
    </citation>
    <scope>NUCLEOTIDE SEQUENCE [LARGE SCALE GENOMIC DNA]</scope>
    <source>
        <strain evidence="3 4">NST_G2</strain>
    </source>
</reference>
<evidence type="ECO:0000313" key="5">
    <source>
        <dbReference type="WBParaSite" id="SSLN_0000911801-mRNA-1"/>
    </source>
</evidence>
<gene>
    <name evidence="3" type="ORF">SSLN_LOCUS8781</name>
</gene>
<accession>A0A183SX33</accession>
<feature type="signal peptide" evidence="1">
    <location>
        <begin position="1"/>
        <end position="17"/>
    </location>
</feature>
<protein>
    <recommendedName>
        <fullName evidence="2">DUF7083 domain-containing protein</fullName>
    </recommendedName>
</protein>
<dbReference type="InterPro" id="IPR055510">
    <property type="entry name" value="DUF7083"/>
</dbReference>
<dbReference type="Pfam" id="PF23309">
    <property type="entry name" value="DUF7083"/>
    <property type="match status" value="1"/>
</dbReference>
<dbReference type="Proteomes" id="UP000275846">
    <property type="component" value="Unassembled WGS sequence"/>
</dbReference>
<keyword evidence="4" id="KW-1185">Reference proteome</keyword>
<feature type="chain" id="PRO_5043141348" description="DUF7083 domain-containing protein" evidence="1">
    <location>
        <begin position="18"/>
        <end position="169"/>
    </location>
</feature>
<dbReference type="WBParaSite" id="SSLN_0000911801-mRNA-1">
    <property type="protein sequence ID" value="SSLN_0000911801-mRNA-1"/>
    <property type="gene ID" value="SSLN_0000911801"/>
</dbReference>
<dbReference type="EMBL" id="UYSU01034848">
    <property type="protein sequence ID" value="VDL95166.1"/>
    <property type="molecule type" value="Genomic_DNA"/>
</dbReference>
<dbReference type="AlphaFoldDB" id="A0A183SX33"/>
<proteinExistence type="predicted"/>
<name>A0A183SX33_SCHSO</name>
<feature type="domain" description="DUF7083" evidence="2">
    <location>
        <begin position="102"/>
        <end position="166"/>
    </location>
</feature>
<sequence length="169" mass="18833">MHAAFHVTFAWNTLSLADRVLLLCHVGIGTIVDEAYASCVIQVPGRVITIWRRSFSLTIADEDADFKQMLQQHLKLVEALTVKLSNSSRGQSSAAGGSQSVNPIAGSITECLYDPQANITFDSWYKRYEELFSVDLAAQDDAWKGHLLLRKLGYAEYECHANFILPENP</sequence>
<organism evidence="5">
    <name type="scientific">Schistocephalus solidus</name>
    <name type="common">Tapeworm</name>
    <dbReference type="NCBI Taxonomy" id="70667"/>
    <lineage>
        <taxon>Eukaryota</taxon>
        <taxon>Metazoa</taxon>
        <taxon>Spiralia</taxon>
        <taxon>Lophotrochozoa</taxon>
        <taxon>Platyhelminthes</taxon>
        <taxon>Cestoda</taxon>
        <taxon>Eucestoda</taxon>
        <taxon>Diphyllobothriidea</taxon>
        <taxon>Diphyllobothriidae</taxon>
        <taxon>Schistocephalus</taxon>
    </lineage>
</organism>
<evidence type="ECO:0000256" key="1">
    <source>
        <dbReference type="SAM" id="SignalP"/>
    </source>
</evidence>
<evidence type="ECO:0000313" key="4">
    <source>
        <dbReference type="Proteomes" id="UP000275846"/>
    </source>
</evidence>
<reference evidence="5" key="1">
    <citation type="submission" date="2016-06" db="UniProtKB">
        <authorList>
            <consortium name="WormBaseParasite"/>
        </authorList>
    </citation>
    <scope>IDENTIFICATION</scope>
</reference>